<evidence type="ECO:0000313" key="2">
    <source>
        <dbReference type="Proteomes" id="UP001212997"/>
    </source>
</evidence>
<organism evidence="1 2">
    <name type="scientific">Meripilus lineatus</name>
    <dbReference type="NCBI Taxonomy" id="2056292"/>
    <lineage>
        <taxon>Eukaryota</taxon>
        <taxon>Fungi</taxon>
        <taxon>Dikarya</taxon>
        <taxon>Basidiomycota</taxon>
        <taxon>Agaricomycotina</taxon>
        <taxon>Agaricomycetes</taxon>
        <taxon>Polyporales</taxon>
        <taxon>Meripilaceae</taxon>
        <taxon>Meripilus</taxon>
    </lineage>
</organism>
<evidence type="ECO:0008006" key="3">
    <source>
        <dbReference type="Google" id="ProtNLM"/>
    </source>
</evidence>
<dbReference type="SUPFAM" id="SSF52047">
    <property type="entry name" value="RNI-like"/>
    <property type="match status" value="1"/>
</dbReference>
<dbReference type="InterPro" id="IPR032675">
    <property type="entry name" value="LRR_dom_sf"/>
</dbReference>
<name>A0AAD5UXW1_9APHY</name>
<keyword evidence="2" id="KW-1185">Reference proteome</keyword>
<accession>A0AAD5UXW1</accession>
<dbReference type="AlphaFoldDB" id="A0AAD5UXW1"/>
<evidence type="ECO:0000313" key="1">
    <source>
        <dbReference type="EMBL" id="KAJ3479441.1"/>
    </source>
</evidence>
<comment type="caution">
    <text evidence="1">The sequence shown here is derived from an EMBL/GenBank/DDBJ whole genome shotgun (WGS) entry which is preliminary data.</text>
</comment>
<reference evidence="1" key="1">
    <citation type="submission" date="2022-07" db="EMBL/GenBank/DDBJ databases">
        <title>Genome Sequence of Physisporinus lineatus.</title>
        <authorList>
            <person name="Buettner E."/>
        </authorList>
    </citation>
    <scope>NUCLEOTIDE SEQUENCE</scope>
    <source>
        <strain evidence="1">VT162</strain>
    </source>
</reference>
<dbReference type="Gene3D" id="3.80.10.10">
    <property type="entry name" value="Ribonuclease Inhibitor"/>
    <property type="match status" value="1"/>
</dbReference>
<proteinExistence type="predicted"/>
<dbReference type="Proteomes" id="UP001212997">
    <property type="component" value="Unassembled WGS sequence"/>
</dbReference>
<dbReference type="EMBL" id="JANAWD010000439">
    <property type="protein sequence ID" value="KAJ3479441.1"/>
    <property type="molecule type" value="Genomic_DNA"/>
</dbReference>
<protein>
    <recommendedName>
        <fullName evidence="3">F-box domain-containing protein</fullName>
    </recommendedName>
</protein>
<sequence length="389" mass="44697">MLQLRRSPCFPQELTDMIIDQLWDDKPSLSVCCQVARCWLPSSRYHLFHTTLVSISNSNPHTIPEFIHFLYSSTQICHHIRSLILRRPDDLIRVEHSSLDMRDVKAILSKLPNLLQFYLRGIDLTLLNSSGAEDIVHSPSLQFLSFWTMKMFGGLSSVLSYFPPVDSLDLLDVLVEQPHQTSSTESDSPDESIVSPNRPGIRYLSLWVNDGQVQNCPTHQGMQLESLSELCFSFSDPVQLQIIRPFIRRAPRLKELTLWLDQRHEPPNPEEWAELDLASATSLETLSVEFRLLDPLPTPHDDAIWFDLFSVFVDHGEKHLEGLDWKSLEQSLSRFSQLERVVFIISIDQKEEAEASGKYTELSKGFKEVLQRQLPDLHLKGKLEVEVVE</sequence>
<gene>
    <name evidence="1" type="ORF">NLI96_g9060</name>
</gene>